<evidence type="ECO:0000313" key="6">
    <source>
        <dbReference type="Proteomes" id="UP000186112"/>
    </source>
</evidence>
<dbReference type="InterPro" id="IPR036034">
    <property type="entry name" value="PDZ_sf"/>
</dbReference>
<dbReference type="InterPro" id="IPR051201">
    <property type="entry name" value="Chloro_Bact_Ser_Proteases"/>
</dbReference>
<dbReference type="Proteomes" id="UP000186112">
    <property type="component" value="Unassembled WGS sequence"/>
</dbReference>
<protein>
    <submittedName>
        <fullName evidence="5">Putative serine protease HtrA</fullName>
    </submittedName>
</protein>
<keyword evidence="2" id="KW-0378">Hydrolase</keyword>
<dbReference type="GO" id="GO:0006508">
    <property type="term" value="P:proteolysis"/>
    <property type="evidence" value="ECO:0007669"/>
    <property type="project" value="UniProtKB-KW"/>
</dbReference>
<dbReference type="Pfam" id="PF13365">
    <property type="entry name" value="Trypsin_2"/>
    <property type="match status" value="1"/>
</dbReference>
<keyword evidence="6" id="KW-1185">Reference proteome</keyword>
<dbReference type="SMART" id="SM00228">
    <property type="entry name" value="PDZ"/>
    <property type="match status" value="1"/>
</dbReference>
<keyword evidence="3" id="KW-0812">Transmembrane</keyword>
<name>A0A1U7M2D3_TISCR</name>
<feature type="transmembrane region" description="Helical" evidence="3">
    <location>
        <begin position="12"/>
        <end position="32"/>
    </location>
</feature>
<dbReference type="Pfam" id="PF13180">
    <property type="entry name" value="PDZ_2"/>
    <property type="match status" value="1"/>
</dbReference>
<dbReference type="SUPFAM" id="SSF50494">
    <property type="entry name" value="Trypsin-like serine proteases"/>
    <property type="match status" value="1"/>
</dbReference>
<dbReference type="AlphaFoldDB" id="A0A1U7M2D3"/>
<proteinExistence type="predicted"/>
<evidence type="ECO:0000256" key="3">
    <source>
        <dbReference type="SAM" id="Phobius"/>
    </source>
</evidence>
<keyword evidence="3" id="KW-1133">Transmembrane helix</keyword>
<dbReference type="InterPro" id="IPR001478">
    <property type="entry name" value="PDZ"/>
</dbReference>
<dbReference type="InterPro" id="IPR009003">
    <property type="entry name" value="Peptidase_S1_PA"/>
</dbReference>
<dbReference type="Gene3D" id="2.40.10.120">
    <property type="match status" value="1"/>
</dbReference>
<dbReference type="PRINTS" id="PR00834">
    <property type="entry name" value="PROTEASES2C"/>
</dbReference>
<dbReference type="InterPro" id="IPR001940">
    <property type="entry name" value="Peptidase_S1C"/>
</dbReference>
<evidence type="ECO:0000313" key="5">
    <source>
        <dbReference type="EMBL" id="OLS01474.1"/>
    </source>
</evidence>
<evidence type="ECO:0000256" key="2">
    <source>
        <dbReference type="ARBA" id="ARBA00022801"/>
    </source>
</evidence>
<reference evidence="5 6" key="1">
    <citation type="submission" date="2016-02" db="EMBL/GenBank/DDBJ databases">
        <title>Genome sequence of Tissierella creatinophila DSM 6911.</title>
        <authorList>
            <person name="Poehlein A."/>
            <person name="Daniel R."/>
        </authorList>
    </citation>
    <scope>NUCLEOTIDE SEQUENCE [LARGE SCALE GENOMIC DNA]</scope>
    <source>
        <strain evidence="5 6">DSM 6911</strain>
    </source>
</reference>
<accession>A0A1U7M2D3</accession>
<gene>
    <name evidence="5" type="primary">htrA_1</name>
    <name evidence="5" type="ORF">TICRE_25130</name>
</gene>
<dbReference type="GO" id="GO:0004252">
    <property type="term" value="F:serine-type endopeptidase activity"/>
    <property type="evidence" value="ECO:0007669"/>
    <property type="project" value="InterPro"/>
</dbReference>
<comment type="caution">
    <text evidence="5">The sequence shown here is derived from an EMBL/GenBank/DDBJ whole genome shotgun (WGS) entry which is preliminary data.</text>
</comment>
<dbReference type="PANTHER" id="PTHR43343">
    <property type="entry name" value="PEPTIDASE S12"/>
    <property type="match status" value="1"/>
</dbReference>
<organism evidence="5 6">
    <name type="scientific">Tissierella creatinophila DSM 6911</name>
    <dbReference type="NCBI Taxonomy" id="1123403"/>
    <lineage>
        <taxon>Bacteria</taxon>
        <taxon>Bacillati</taxon>
        <taxon>Bacillota</taxon>
        <taxon>Tissierellia</taxon>
        <taxon>Tissierellales</taxon>
        <taxon>Tissierellaceae</taxon>
        <taxon>Tissierella</taxon>
    </lineage>
</organism>
<dbReference type="Gene3D" id="2.30.42.10">
    <property type="match status" value="1"/>
</dbReference>
<keyword evidence="1 5" id="KW-0645">Protease</keyword>
<dbReference type="PROSITE" id="PS50106">
    <property type="entry name" value="PDZ"/>
    <property type="match status" value="1"/>
</dbReference>
<keyword evidence="3" id="KW-0472">Membrane</keyword>
<feature type="domain" description="PDZ" evidence="4">
    <location>
        <begin position="285"/>
        <end position="362"/>
    </location>
</feature>
<sequence>MMNRGPRRGNASYIMVAIIAGIIGGILATYIAPNFLYGKLIPVPDIYKSSSNSNSGANIKIVPTDDIGVVSAVAKKAMNSVVGITTVVIQKEWFWERPMEGVGSGVIVDSDGYILTNSHVIGDGQAREIKVLFENGDNLDGKVLWFDKTLDLAVVKVKAKGLAPVELGDSEILEVGEVSVAIGNPLGLEFQRSVTSGVISGLHRSIKVDEFNIIEDLIQTDASINPGNSGGPLLNNRGEVIGINTAKIQTGEGLGFAIPINLVKPIISEIINKGSFNNVNIGFRGIEVEVYERQVGVDLEVDRGIVLLEIISGSPAQKAGLRQLDILSLVDGKEVDSIPSLKKILYKYKKGDKAVLNIIRDGKKKDVEIKF</sequence>
<dbReference type="EMBL" id="LTDM01000066">
    <property type="protein sequence ID" value="OLS01474.1"/>
    <property type="molecule type" value="Genomic_DNA"/>
</dbReference>
<evidence type="ECO:0000259" key="4">
    <source>
        <dbReference type="PROSITE" id="PS50106"/>
    </source>
</evidence>
<dbReference type="SUPFAM" id="SSF50156">
    <property type="entry name" value="PDZ domain-like"/>
    <property type="match status" value="1"/>
</dbReference>
<dbReference type="PANTHER" id="PTHR43343:SF3">
    <property type="entry name" value="PROTEASE DO-LIKE 8, CHLOROPLASTIC"/>
    <property type="match status" value="1"/>
</dbReference>
<evidence type="ECO:0000256" key="1">
    <source>
        <dbReference type="ARBA" id="ARBA00022670"/>
    </source>
</evidence>